<dbReference type="EMBL" id="VOOR01000021">
    <property type="protein sequence ID" value="TXB62955.1"/>
    <property type="molecule type" value="Genomic_DNA"/>
</dbReference>
<dbReference type="SUPFAM" id="SSF143968">
    <property type="entry name" value="UbiD C-terminal domain-like"/>
    <property type="match status" value="2"/>
</dbReference>
<feature type="domain" description="3-octaprenyl-4-hydroxybenzoate carboxy-lyase-like C-terminal" evidence="3">
    <location>
        <begin position="329"/>
        <end position="456"/>
    </location>
</feature>
<dbReference type="InterPro" id="IPR002830">
    <property type="entry name" value="UbiD"/>
</dbReference>
<protein>
    <submittedName>
        <fullName evidence="4">UbiD family decarboxylase</fullName>
    </submittedName>
</protein>
<dbReference type="Pfam" id="PF20696">
    <property type="entry name" value="UbiD_C"/>
    <property type="match status" value="1"/>
</dbReference>
<evidence type="ECO:0000313" key="4">
    <source>
        <dbReference type="EMBL" id="TXB62955.1"/>
    </source>
</evidence>
<organism evidence="4 5">
    <name type="scientific">Phaeodactylibacter luteus</name>
    <dbReference type="NCBI Taxonomy" id="1564516"/>
    <lineage>
        <taxon>Bacteria</taxon>
        <taxon>Pseudomonadati</taxon>
        <taxon>Bacteroidota</taxon>
        <taxon>Saprospiria</taxon>
        <taxon>Saprospirales</taxon>
        <taxon>Haliscomenobacteraceae</taxon>
        <taxon>Phaeodactylibacter</taxon>
    </lineage>
</organism>
<feature type="domain" description="3-octaprenyl-4-hydroxybenzoate carboxy-lyase-like Rift-related" evidence="1">
    <location>
        <begin position="126"/>
        <end position="316"/>
    </location>
</feature>
<dbReference type="GO" id="GO:0016831">
    <property type="term" value="F:carboxy-lyase activity"/>
    <property type="evidence" value="ECO:0007669"/>
    <property type="project" value="InterPro"/>
</dbReference>
<comment type="caution">
    <text evidence="4">The sequence shown here is derived from an EMBL/GenBank/DDBJ whole genome shotgun (WGS) entry which is preliminary data.</text>
</comment>
<dbReference type="SUPFAM" id="SSF50475">
    <property type="entry name" value="FMN-binding split barrel"/>
    <property type="match status" value="1"/>
</dbReference>
<accession>A0A5C6RLW9</accession>
<evidence type="ECO:0000259" key="3">
    <source>
        <dbReference type="Pfam" id="PF20696"/>
    </source>
</evidence>
<dbReference type="OrthoDB" id="9809841at2"/>
<dbReference type="AlphaFoldDB" id="A0A5C6RLW9"/>
<dbReference type="GO" id="GO:0005737">
    <property type="term" value="C:cytoplasm"/>
    <property type="evidence" value="ECO:0007669"/>
    <property type="project" value="TreeGrafter"/>
</dbReference>
<dbReference type="Gene3D" id="3.40.1670.10">
    <property type="entry name" value="UbiD C-terminal domain-like"/>
    <property type="match status" value="1"/>
</dbReference>
<evidence type="ECO:0000259" key="1">
    <source>
        <dbReference type="Pfam" id="PF01977"/>
    </source>
</evidence>
<evidence type="ECO:0000313" key="5">
    <source>
        <dbReference type="Proteomes" id="UP000321580"/>
    </source>
</evidence>
<feature type="domain" description="3-octaprenyl-4-hydroxybenzoate carboxy-lyase-like N-terminal" evidence="2">
    <location>
        <begin position="11"/>
        <end position="86"/>
    </location>
</feature>
<reference evidence="4 5" key="1">
    <citation type="submission" date="2019-08" db="EMBL/GenBank/DDBJ databases">
        <title>Genome of Phaeodactylibacter luteus.</title>
        <authorList>
            <person name="Bowman J.P."/>
        </authorList>
    </citation>
    <scope>NUCLEOTIDE SEQUENCE [LARGE SCALE GENOMIC DNA]</scope>
    <source>
        <strain evidence="4 5">KCTC 42180</strain>
    </source>
</reference>
<dbReference type="Pfam" id="PF01977">
    <property type="entry name" value="UbiD"/>
    <property type="match status" value="1"/>
</dbReference>
<dbReference type="InterPro" id="IPR049381">
    <property type="entry name" value="UbiD-like_C"/>
</dbReference>
<evidence type="ECO:0000259" key="2">
    <source>
        <dbReference type="Pfam" id="PF20695"/>
    </source>
</evidence>
<gene>
    <name evidence="4" type="ORF">FRY97_11480</name>
</gene>
<dbReference type="Pfam" id="PF20695">
    <property type="entry name" value="UbiD_N"/>
    <property type="match status" value="1"/>
</dbReference>
<dbReference type="InterPro" id="IPR048304">
    <property type="entry name" value="UbiD_Rift_dom"/>
</dbReference>
<dbReference type="PANTHER" id="PTHR30108:SF7">
    <property type="entry name" value="3-POLYPRENYL-4-HYDROXYBENZOATE DECARBOXYLASE"/>
    <property type="match status" value="1"/>
</dbReference>
<sequence length="609" mass="67656">MAYRSMMDAVRDLEKHGKLVRIKEEVDPDLEMAEIHRRIFEAEGPALFFEKVKGSPFPAVSNIYGTYERTDFLFRHTIAQVQKVIELKADPANFFKNPARYLSAPFTALSALPMQQRLSAPILHGQTTISQLPQIKSWPMDGGAFVTLPQVLTLPPGTSSVMQSNIGMYRIQLSGNEYLPDQEIGMHYQIHRGIGVHHTQYNQSDEPFRCSIFVGGPPSHAFAAIMPLPEGLSEMTFAGMLGGRRFRYLRHRGHVLSADADFVITGTIRKGEKKPEGPFGDHLGYYSLQHDFPVMDVDRVYHRKDAVWHFTVVGRPPQEDSSFGYLIHQLVKLLTPQEFPGIREINAVDAAGVHPLLLAIGSERYMPFRERKPEEILTQANRILGSGQTSLAKFLFIAAEGDAPGLTTHDIPAFLSHVLERVDLARDLHFQTNTTIDTLDYSGSGWNAGSKVTIACCGEKIRSLATELPTGIALPAGFSAPQMAQPGVLAIQGPAFAGPDAYDDPQLLARHLEQYDWPGIPLVVLCDDSQFLGQTLNNFLWATFTRANPSHDIHGVRAFTEHKHWGCRGPMIIDARIKPHHAPPLVQDPAATAKADRLFKRGGALEKWG</sequence>
<dbReference type="Proteomes" id="UP000321580">
    <property type="component" value="Unassembled WGS sequence"/>
</dbReference>
<keyword evidence="5" id="KW-1185">Reference proteome</keyword>
<name>A0A5C6RLW9_9BACT</name>
<dbReference type="PANTHER" id="PTHR30108">
    <property type="entry name" value="3-OCTAPRENYL-4-HYDROXYBENZOATE CARBOXY-LYASE-RELATED"/>
    <property type="match status" value="1"/>
</dbReference>
<dbReference type="RefSeq" id="WP_147167675.1">
    <property type="nucleotide sequence ID" value="NZ_VOOR01000021.1"/>
</dbReference>
<dbReference type="InterPro" id="IPR049383">
    <property type="entry name" value="UbiD-like_N"/>
</dbReference>
<proteinExistence type="predicted"/>